<sequence length="66" mass="6734">MLIGALTTCLGLGTGGDLELAGSREGAELSLVLLVVTETQLGALTGRGSIHSCCRREGVAFEAQET</sequence>
<dbReference type="Proteomes" id="UP001500034">
    <property type="component" value="Unassembled WGS sequence"/>
</dbReference>
<comment type="caution">
    <text evidence="1">The sequence shown here is derived from an EMBL/GenBank/DDBJ whole genome shotgun (WGS) entry which is preliminary data.</text>
</comment>
<evidence type="ECO:0000313" key="1">
    <source>
        <dbReference type="EMBL" id="GAA4009084.1"/>
    </source>
</evidence>
<reference evidence="2" key="1">
    <citation type="journal article" date="2019" name="Int. J. Syst. Evol. Microbiol.">
        <title>The Global Catalogue of Microorganisms (GCM) 10K type strain sequencing project: providing services to taxonomists for standard genome sequencing and annotation.</title>
        <authorList>
            <consortium name="The Broad Institute Genomics Platform"/>
            <consortium name="The Broad Institute Genome Sequencing Center for Infectious Disease"/>
            <person name="Wu L."/>
            <person name="Ma J."/>
        </authorList>
    </citation>
    <scope>NUCLEOTIDE SEQUENCE [LARGE SCALE GENOMIC DNA]</scope>
    <source>
        <strain evidence="2">JCM 17027</strain>
    </source>
</reference>
<keyword evidence="2" id="KW-1185">Reference proteome</keyword>
<proteinExistence type="predicted"/>
<accession>A0ABP7SAK6</accession>
<protein>
    <recommendedName>
        <fullName evidence="3">Secreted protein</fullName>
    </recommendedName>
</protein>
<organism evidence="1 2">
    <name type="scientific">Streptomyces marokkonensis</name>
    <dbReference type="NCBI Taxonomy" id="324855"/>
    <lineage>
        <taxon>Bacteria</taxon>
        <taxon>Bacillati</taxon>
        <taxon>Actinomycetota</taxon>
        <taxon>Actinomycetes</taxon>
        <taxon>Kitasatosporales</taxon>
        <taxon>Streptomycetaceae</taxon>
        <taxon>Streptomyces</taxon>
    </lineage>
</organism>
<gene>
    <name evidence="1" type="ORF">GCM10022384_63420</name>
</gene>
<evidence type="ECO:0008006" key="3">
    <source>
        <dbReference type="Google" id="ProtNLM"/>
    </source>
</evidence>
<name>A0ABP7SAK6_9ACTN</name>
<dbReference type="EMBL" id="BAABCQ010000198">
    <property type="protein sequence ID" value="GAA4009084.1"/>
    <property type="molecule type" value="Genomic_DNA"/>
</dbReference>
<evidence type="ECO:0000313" key="2">
    <source>
        <dbReference type="Proteomes" id="UP001500034"/>
    </source>
</evidence>